<organism evidence="9 10">
    <name type="scientific">Staphylothermus hellenicus (strain DSM 12710 / JCM 10830 / BK20S6-10-b1 / P8)</name>
    <dbReference type="NCBI Taxonomy" id="591019"/>
    <lineage>
        <taxon>Archaea</taxon>
        <taxon>Thermoproteota</taxon>
        <taxon>Thermoprotei</taxon>
        <taxon>Desulfurococcales</taxon>
        <taxon>Desulfurococcaceae</taxon>
        <taxon>Staphylothermus</taxon>
    </lineage>
</organism>
<dbReference type="EMBL" id="CP002051">
    <property type="protein sequence ID" value="ADI32183.1"/>
    <property type="molecule type" value="Genomic_DNA"/>
</dbReference>
<dbReference type="CDD" id="cd00577">
    <property type="entry name" value="PCNA"/>
    <property type="match status" value="1"/>
</dbReference>
<evidence type="ECO:0000256" key="3">
    <source>
        <dbReference type="ARBA" id="ARBA00023125"/>
    </source>
</evidence>
<dbReference type="GeneID" id="9234368"/>
<protein>
    <recommendedName>
        <fullName evidence="4">DNA polymerase sliding clamp</fullName>
    </recommendedName>
    <alternativeName>
        <fullName evidence="4">Proliferating cell nuclear antigen homolog</fullName>
        <shortName evidence="4">PCNA</shortName>
    </alternativeName>
</protein>
<dbReference type="Pfam" id="PF00705">
    <property type="entry name" value="PCNA_N"/>
    <property type="match status" value="1"/>
</dbReference>
<keyword evidence="10" id="KW-1185">Reference proteome</keyword>
<dbReference type="HAMAP" id="MF_00317">
    <property type="entry name" value="DNApol_clamp_arch"/>
    <property type="match status" value="1"/>
</dbReference>
<dbReference type="OrthoDB" id="14749at2157"/>
<gene>
    <name evidence="4" type="primary">pcn</name>
    <name evidence="9" type="ordered locus">Shell_1079</name>
</gene>
<keyword evidence="3 4" id="KW-0238">DNA-binding</keyword>
<dbReference type="InterPro" id="IPR000730">
    <property type="entry name" value="Pr_cel_nuc_antig"/>
</dbReference>
<dbReference type="InterPro" id="IPR022659">
    <property type="entry name" value="Pr_cel_nuc_antig_CS"/>
</dbReference>
<dbReference type="PANTHER" id="PTHR11352:SF0">
    <property type="entry name" value="PROLIFERATING CELL NUCLEAR ANTIGEN"/>
    <property type="match status" value="1"/>
</dbReference>
<evidence type="ECO:0000259" key="8">
    <source>
        <dbReference type="Pfam" id="PF02747"/>
    </source>
</evidence>
<dbReference type="HOGENOM" id="CLU_043978_1_0_2"/>
<dbReference type="Proteomes" id="UP000002573">
    <property type="component" value="Chromosome"/>
</dbReference>
<dbReference type="PANTHER" id="PTHR11352">
    <property type="entry name" value="PROLIFERATING CELL NUCLEAR ANTIGEN"/>
    <property type="match status" value="1"/>
</dbReference>
<dbReference type="KEGG" id="shc:Shell_1079"/>
<accession>D7D8T7</accession>
<evidence type="ECO:0000256" key="1">
    <source>
        <dbReference type="ARBA" id="ARBA00010462"/>
    </source>
</evidence>
<evidence type="ECO:0000256" key="4">
    <source>
        <dbReference type="HAMAP-Rule" id="MF_00317"/>
    </source>
</evidence>
<comment type="subunit">
    <text evidence="4">Homotrimer. The subunits circularize to form a toroid; DNA passes through its center. Replication factor C (RFC) is required to load the toroid on the DNA.</text>
</comment>
<evidence type="ECO:0000259" key="7">
    <source>
        <dbReference type="Pfam" id="PF00705"/>
    </source>
</evidence>
<comment type="function">
    <text evidence="4">Sliding clamp subunit that acts as a moving platform for DNA processing. Responsible for tethering the catalytic subunit of DNA polymerase and other proteins to DNA during high-speed replication.</text>
</comment>
<name>D7D8T7_STAHD</name>
<keyword evidence="2 4" id="KW-0235">DNA replication</keyword>
<dbReference type="PROSITE" id="PS01251">
    <property type="entry name" value="PCNA_1"/>
    <property type="match status" value="1"/>
</dbReference>
<sequence>MARIVYPEAKYIREMITALGKLVDEVAFKITPEALIVKAIDPARVALIDIYLPQTAFLEYDVSEEVVAGLSSANLSKLLKKVKKGDKFVMDVTEEQITITIESTIRRIYRFRNLEVPVPEIPEAKLEFNVEAQVLVDVVKHAIKDAETVGDLLEIEASDQETLYLRGRGVSMTETKLVVGMPALLNLEVKEPGKSAYQLEYLKHIVNLTKIAELAILRFSSNMPLELEFSLSEGRVKYLLAPAAV</sequence>
<dbReference type="GO" id="GO:0003677">
    <property type="term" value="F:DNA binding"/>
    <property type="evidence" value="ECO:0007669"/>
    <property type="project" value="UniProtKB-UniRule"/>
</dbReference>
<dbReference type="AlphaFoldDB" id="D7D8T7"/>
<dbReference type="InterPro" id="IPR046938">
    <property type="entry name" value="DNA_clamp_sf"/>
</dbReference>
<feature type="domain" description="Proliferating cell nuclear antigen PCNA C-terminal" evidence="8">
    <location>
        <begin position="182"/>
        <end position="242"/>
    </location>
</feature>
<dbReference type="InterPro" id="IPR022648">
    <property type="entry name" value="Pr_cel_nuc_antig_N"/>
</dbReference>
<dbReference type="NCBIfam" id="NF002221">
    <property type="entry name" value="PRK01115.1-4"/>
    <property type="match status" value="1"/>
</dbReference>
<dbReference type="Gene3D" id="3.70.10.10">
    <property type="match status" value="1"/>
</dbReference>
<dbReference type="InterPro" id="IPR022649">
    <property type="entry name" value="Pr_cel_nuc_antig_C"/>
</dbReference>
<dbReference type="PRINTS" id="PR00339">
    <property type="entry name" value="PCNACYCLIN"/>
</dbReference>
<feature type="domain" description="Proliferating cell nuclear antigen PCNA N-terminal" evidence="7">
    <location>
        <begin position="8"/>
        <end position="103"/>
    </location>
</feature>
<dbReference type="GO" id="GO:0006272">
    <property type="term" value="P:leading strand elongation"/>
    <property type="evidence" value="ECO:0007669"/>
    <property type="project" value="TreeGrafter"/>
</dbReference>
<dbReference type="SUPFAM" id="SSF55979">
    <property type="entry name" value="DNA clamp"/>
    <property type="match status" value="2"/>
</dbReference>
<reference evidence="10" key="1">
    <citation type="submission" date="2010-05" db="EMBL/GenBank/DDBJ databases">
        <title>Complete sequence of Staphylothermus hellenicus DSM 12710.</title>
        <authorList>
            <consortium name="US DOE Joint Genome Institute"/>
            <person name="Lucas S."/>
            <person name="Copeland A."/>
            <person name="Lapidus A."/>
            <person name="Cheng J.-F."/>
            <person name="Bruce D."/>
            <person name="Goodwin L."/>
            <person name="Pitluck S."/>
            <person name="Davenport K."/>
            <person name="Detter J.C."/>
            <person name="Han C."/>
            <person name="Tapia R."/>
            <person name="Larimer F."/>
            <person name="Land M."/>
            <person name="Hauser L."/>
            <person name="Kyrpides N."/>
            <person name="Mikhailova N."/>
            <person name="Anderson I.J."/>
            <person name="Woyke T."/>
        </authorList>
    </citation>
    <scope>NUCLEOTIDE SEQUENCE [LARGE SCALE GENOMIC DNA]</scope>
    <source>
        <strain evidence="10">DSM 12710 / JCM 10830 / BK20S6-10-b1 / P8</strain>
    </source>
</reference>
<evidence type="ECO:0000313" key="9">
    <source>
        <dbReference type="EMBL" id="ADI32183.1"/>
    </source>
</evidence>
<comment type="function">
    <text evidence="6">Sliding clamp subunit. Responsible for tethering the catalytic subunit of DNA polymerase to DNA during high-speed replication.</text>
</comment>
<evidence type="ECO:0000313" key="10">
    <source>
        <dbReference type="Proteomes" id="UP000002573"/>
    </source>
</evidence>
<evidence type="ECO:0000256" key="6">
    <source>
        <dbReference type="RuleBase" id="RU003673"/>
    </source>
</evidence>
<comment type="similarity">
    <text evidence="1 4 5">Belongs to the PCNA family.</text>
</comment>
<dbReference type="STRING" id="591019.Shell_1079"/>
<reference evidence="9 10" key="2">
    <citation type="journal article" date="2011" name="Stand. Genomic Sci.">
        <title>Complete genome sequence of Staphylothermus hellenicus P8.</title>
        <authorList>
            <person name="Anderson I."/>
            <person name="Wirth R."/>
            <person name="Lucas S."/>
            <person name="Copeland A."/>
            <person name="Lapidus A."/>
            <person name="Cheng J.F."/>
            <person name="Goodwin L."/>
            <person name="Pitluck S."/>
            <person name="Davenport K."/>
            <person name="Detter J.C."/>
            <person name="Han C."/>
            <person name="Tapia R."/>
            <person name="Land M."/>
            <person name="Hauser L."/>
            <person name="Pati A."/>
            <person name="Mikhailova N."/>
            <person name="Woyke T."/>
            <person name="Klenk H.P."/>
            <person name="Kyrpides N."/>
            <person name="Ivanova N."/>
        </authorList>
    </citation>
    <scope>NUCLEOTIDE SEQUENCE [LARGE SCALE GENOMIC DNA]</scope>
    <source>
        <strain evidence="10">DSM 12710 / JCM 10830 / BK20S6-10-b1 / P8</strain>
    </source>
</reference>
<proteinExistence type="inferred from homology"/>
<dbReference type="GO" id="GO:0030337">
    <property type="term" value="F:DNA polymerase processivity factor activity"/>
    <property type="evidence" value="ECO:0007669"/>
    <property type="project" value="UniProtKB-UniRule"/>
</dbReference>
<evidence type="ECO:0000256" key="2">
    <source>
        <dbReference type="ARBA" id="ARBA00022705"/>
    </source>
</evidence>
<dbReference type="Pfam" id="PF02747">
    <property type="entry name" value="PCNA_C"/>
    <property type="match status" value="1"/>
</dbReference>
<evidence type="ECO:0000256" key="5">
    <source>
        <dbReference type="RuleBase" id="RU003671"/>
    </source>
</evidence>
<dbReference type="RefSeq" id="WP_013143381.1">
    <property type="nucleotide sequence ID" value="NC_014205.1"/>
</dbReference>
<dbReference type="eggNOG" id="arCOG00488">
    <property type="taxonomic scope" value="Archaea"/>
</dbReference>
<dbReference type="GO" id="GO:0006275">
    <property type="term" value="P:regulation of DNA replication"/>
    <property type="evidence" value="ECO:0007669"/>
    <property type="project" value="UniProtKB-UniRule"/>
</dbReference>